<dbReference type="EMBL" id="RJKX01000014">
    <property type="protein sequence ID" value="ROP90966.1"/>
    <property type="molecule type" value="Genomic_DNA"/>
</dbReference>
<reference evidence="2 3" key="1">
    <citation type="submission" date="2018-11" db="EMBL/GenBank/DDBJ databases">
        <title>Genomic Encyclopedia of Type Strains, Phase IV (KMG-IV): sequencing the most valuable type-strain genomes for metagenomic binning, comparative biology and taxonomic classification.</title>
        <authorList>
            <person name="Goeker M."/>
        </authorList>
    </citation>
    <scope>NUCLEOTIDE SEQUENCE [LARGE SCALE GENOMIC DNA]</scope>
    <source>
        <strain evidence="2 3">DSM 5900</strain>
    </source>
</reference>
<name>A0A3N1LKL2_9PROT</name>
<dbReference type="InterPro" id="IPR029033">
    <property type="entry name" value="His_PPase_superfam"/>
</dbReference>
<dbReference type="SMART" id="SM00855">
    <property type="entry name" value="PGAM"/>
    <property type="match status" value="1"/>
</dbReference>
<accession>A0A3N1LKL2</accession>
<sequence>MILVRHGQSEFNAAFSVTRVDPGIQDPRLTEEGKRQAAQAAATLAAMPIRHLVASPYTRAIETAEIIGEALGLPLTIDPIVGERAAFVCDVGSMTSILRTRWPHLGLDHMDEQWWPTMEEPEHAMLDRCARFRTAMQARDDWRHVAVVTHWGFIRGLTGKRVGNGEVVPFDPTGPAPTVFE</sequence>
<dbReference type="PANTHER" id="PTHR48100">
    <property type="entry name" value="BROAD-SPECIFICITY PHOSPHATASE YOR283W-RELATED"/>
    <property type="match status" value="1"/>
</dbReference>
<dbReference type="PROSITE" id="PS00175">
    <property type="entry name" value="PG_MUTASE"/>
    <property type="match status" value="1"/>
</dbReference>
<feature type="binding site" evidence="1">
    <location>
        <position position="59"/>
    </location>
    <ligand>
        <name>substrate</name>
    </ligand>
</feature>
<gene>
    <name evidence="2" type="ORF">EDC65_2826</name>
</gene>
<evidence type="ECO:0000313" key="3">
    <source>
        <dbReference type="Proteomes" id="UP000278222"/>
    </source>
</evidence>
<protein>
    <submittedName>
        <fullName evidence="2">Broad specificity phosphatase PhoE</fullName>
    </submittedName>
</protein>
<dbReference type="GO" id="GO:0005737">
    <property type="term" value="C:cytoplasm"/>
    <property type="evidence" value="ECO:0007669"/>
    <property type="project" value="TreeGrafter"/>
</dbReference>
<dbReference type="InterPro" id="IPR001345">
    <property type="entry name" value="PG/BPGM_mutase_AS"/>
</dbReference>
<dbReference type="SUPFAM" id="SSF53254">
    <property type="entry name" value="Phosphoglycerate mutase-like"/>
    <property type="match status" value="1"/>
</dbReference>
<dbReference type="CDD" id="cd07067">
    <property type="entry name" value="HP_PGM_like"/>
    <property type="match status" value="1"/>
</dbReference>
<feature type="binding site" evidence="1">
    <location>
        <begin position="5"/>
        <end position="12"/>
    </location>
    <ligand>
        <name>substrate</name>
    </ligand>
</feature>
<dbReference type="InterPro" id="IPR050275">
    <property type="entry name" value="PGM_Phosphatase"/>
</dbReference>
<evidence type="ECO:0000256" key="1">
    <source>
        <dbReference type="PIRSR" id="PIRSR613078-2"/>
    </source>
</evidence>
<comment type="caution">
    <text evidence="2">The sequence shown here is derived from an EMBL/GenBank/DDBJ whole genome shotgun (WGS) entry which is preliminary data.</text>
</comment>
<dbReference type="RefSeq" id="WP_123690500.1">
    <property type="nucleotide sequence ID" value="NZ_AP019700.1"/>
</dbReference>
<dbReference type="GO" id="GO:0016791">
    <property type="term" value="F:phosphatase activity"/>
    <property type="evidence" value="ECO:0007669"/>
    <property type="project" value="TreeGrafter"/>
</dbReference>
<dbReference type="InterPro" id="IPR013078">
    <property type="entry name" value="His_Pase_superF_clade-1"/>
</dbReference>
<dbReference type="Pfam" id="PF00300">
    <property type="entry name" value="His_Phos_1"/>
    <property type="match status" value="1"/>
</dbReference>
<dbReference type="OrthoDB" id="9781415at2"/>
<dbReference type="AlphaFoldDB" id="A0A3N1LKL2"/>
<dbReference type="Gene3D" id="3.40.50.1240">
    <property type="entry name" value="Phosphoglycerate mutase-like"/>
    <property type="match status" value="1"/>
</dbReference>
<dbReference type="PANTHER" id="PTHR48100:SF57">
    <property type="entry name" value="PHOSPHOGLYCERATE MUTASE"/>
    <property type="match status" value="1"/>
</dbReference>
<proteinExistence type="predicted"/>
<keyword evidence="3" id="KW-1185">Reference proteome</keyword>
<organism evidence="2 3">
    <name type="scientific">Stella humosa</name>
    <dbReference type="NCBI Taxonomy" id="94"/>
    <lineage>
        <taxon>Bacteria</taxon>
        <taxon>Pseudomonadati</taxon>
        <taxon>Pseudomonadota</taxon>
        <taxon>Alphaproteobacteria</taxon>
        <taxon>Rhodospirillales</taxon>
        <taxon>Stellaceae</taxon>
        <taxon>Stella</taxon>
    </lineage>
</organism>
<dbReference type="Proteomes" id="UP000278222">
    <property type="component" value="Unassembled WGS sequence"/>
</dbReference>
<evidence type="ECO:0000313" key="2">
    <source>
        <dbReference type="EMBL" id="ROP90966.1"/>
    </source>
</evidence>